<protein>
    <submittedName>
        <fullName evidence="1">Uncharacterized protein</fullName>
    </submittedName>
</protein>
<organism evidence="1">
    <name type="scientific">Spongospora subterranea</name>
    <dbReference type="NCBI Taxonomy" id="70186"/>
    <lineage>
        <taxon>Eukaryota</taxon>
        <taxon>Sar</taxon>
        <taxon>Rhizaria</taxon>
        <taxon>Endomyxa</taxon>
        <taxon>Phytomyxea</taxon>
        <taxon>Plasmodiophorida</taxon>
        <taxon>Plasmodiophoridae</taxon>
        <taxon>Spongospora</taxon>
    </lineage>
</organism>
<evidence type="ECO:0000313" key="1">
    <source>
        <dbReference type="EMBL" id="CRZ05198.1"/>
    </source>
</evidence>
<name>A0A0H5QT55_9EUKA</name>
<reference evidence="1" key="1">
    <citation type="submission" date="2015-04" db="EMBL/GenBank/DDBJ databases">
        <title>The genome sequence of the plant pathogenic Rhizarian Plasmodiophora brassicae reveals insights in its biotrophic life cycle and the origin of chitin synthesis.</title>
        <authorList>
            <person name="Schwelm A."/>
            <person name="Fogelqvist J."/>
            <person name="Knaust A."/>
            <person name="Julke S."/>
            <person name="Lilja T."/>
            <person name="Dhandapani V."/>
            <person name="Bonilla-Rosso G."/>
            <person name="Karlsson M."/>
            <person name="Shevchenko A."/>
            <person name="Choi S.R."/>
            <person name="Kim H.G."/>
            <person name="Park J.Y."/>
            <person name="Lim Y.P."/>
            <person name="Ludwig-Muller J."/>
            <person name="Dixelius C."/>
        </authorList>
    </citation>
    <scope>NUCLEOTIDE SEQUENCE</scope>
    <source>
        <tissue evidence="1">Potato root galls</tissue>
    </source>
</reference>
<dbReference type="AlphaFoldDB" id="A0A0H5QT55"/>
<sequence length="263" mass="28912">MSLTAKSWTDEKSERLDRILLDAGKGYELITSKDLKRIAPDTFKDFAANTLNGKIKKHKKDLLMAGQLPDSDDDDDSPVTPKVQPAILGLGKPKGRQLKKDCEQPAVAIINMTPAAATKAAGFSINVRLHETIEYTANGTSYIAVILALVTGFVPTLDVSEDGQTLLYLLKRTSWDPADFISPEARADICASDEAKAFVRYFGNESLETFTVAIPLPSPVLHVTTIRSRYIYKTIETVKIPTRLVATLTVRSEDKLDLNSILC</sequence>
<dbReference type="EMBL" id="HACM01004756">
    <property type="protein sequence ID" value="CRZ05198.1"/>
    <property type="molecule type" value="Transcribed_RNA"/>
</dbReference>
<proteinExistence type="predicted"/>
<accession>A0A0H5QT55</accession>